<comment type="subcellular location">
    <subcellularLocation>
        <location evidence="1 12">Cell membrane</location>
        <topology evidence="1 12">Multi-pass membrane protein</topology>
    </subcellularLocation>
</comment>
<dbReference type="GO" id="GO:0005886">
    <property type="term" value="C:plasma membrane"/>
    <property type="evidence" value="ECO:0007669"/>
    <property type="project" value="UniProtKB-SubCell"/>
</dbReference>
<dbReference type="Gene3D" id="1.20.1070.10">
    <property type="entry name" value="Rhodopsin 7-helix transmembrane proteins"/>
    <property type="match status" value="1"/>
</dbReference>
<dbReference type="GO" id="GO:0007606">
    <property type="term" value="P:sensory perception of chemical stimulus"/>
    <property type="evidence" value="ECO:0007669"/>
    <property type="project" value="UniProtKB-ARBA"/>
</dbReference>
<keyword evidence="11 12" id="KW-0807">Transducer</keyword>
<dbReference type="FunFam" id="1.20.1070.10:FF:000051">
    <property type="entry name" value="Vomeronasal type-1 receptor"/>
    <property type="match status" value="1"/>
</dbReference>
<evidence type="ECO:0000256" key="6">
    <source>
        <dbReference type="ARBA" id="ARBA00022989"/>
    </source>
</evidence>
<dbReference type="GO" id="GO:0016503">
    <property type="term" value="F:pheromone receptor activity"/>
    <property type="evidence" value="ECO:0007669"/>
    <property type="project" value="InterPro"/>
</dbReference>
<dbReference type="PROSITE" id="PS50262">
    <property type="entry name" value="G_PROTEIN_RECEP_F1_2"/>
    <property type="match status" value="1"/>
</dbReference>
<evidence type="ECO:0000256" key="7">
    <source>
        <dbReference type="ARBA" id="ARBA00023040"/>
    </source>
</evidence>
<reference evidence="14" key="1">
    <citation type="submission" date="2025-08" db="UniProtKB">
        <authorList>
            <consortium name="Ensembl"/>
        </authorList>
    </citation>
    <scope>IDENTIFICATION</scope>
</reference>
<keyword evidence="10 12" id="KW-0675">Receptor</keyword>
<dbReference type="PANTHER" id="PTHR24062">
    <property type="entry name" value="VOMERONASAL TYPE-1 RECEPTOR"/>
    <property type="match status" value="1"/>
</dbReference>
<keyword evidence="8 12" id="KW-0472">Membrane</keyword>
<feature type="transmembrane region" description="Helical" evidence="12">
    <location>
        <begin position="227"/>
        <end position="252"/>
    </location>
</feature>
<dbReference type="PRINTS" id="PR01534">
    <property type="entry name" value="VOMERONASL1R"/>
</dbReference>
<evidence type="ECO:0000256" key="2">
    <source>
        <dbReference type="ARBA" id="ARBA00010663"/>
    </source>
</evidence>
<evidence type="ECO:0000313" key="14">
    <source>
        <dbReference type="Ensembl" id="ENSSVLP00005020803.1"/>
    </source>
</evidence>
<evidence type="ECO:0000256" key="12">
    <source>
        <dbReference type="RuleBase" id="RU364061"/>
    </source>
</evidence>
<protein>
    <recommendedName>
        <fullName evidence="12">Vomeronasal type-1 receptor</fullName>
    </recommendedName>
</protein>
<feature type="transmembrane region" description="Helical" evidence="12">
    <location>
        <begin position="38"/>
        <end position="56"/>
    </location>
</feature>
<dbReference type="GeneTree" id="ENSGT01030000234553"/>
<evidence type="ECO:0000256" key="3">
    <source>
        <dbReference type="ARBA" id="ARBA00022475"/>
    </source>
</evidence>
<feature type="transmembrane region" description="Helical" evidence="12">
    <location>
        <begin position="171"/>
        <end position="194"/>
    </location>
</feature>
<feature type="transmembrane region" description="Helical" evidence="12">
    <location>
        <begin position="6"/>
        <end position="26"/>
    </location>
</feature>
<comment type="similarity">
    <text evidence="2 12">Belongs to the G-protein coupled receptor 1 family.</text>
</comment>
<feature type="domain" description="G-protein coupled receptors family 1 profile" evidence="13">
    <location>
        <begin position="17"/>
        <end position="281"/>
    </location>
</feature>
<evidence type="ECO:0000256" key="4">
    <source>
        <dbReference type="ARBA" id="ARBA00022507"/>
    </source>
</evidence>
<keyword evidence="7 12" id="KW-0297">G-protein coupled receptor</keyword>
<evidence type="ECO:0000313" key="15">
    <source>
        <dbReference type="Proteomes" id="UP000694564"/>
    </source>
</evidence>
<dbReference type="Proteomes" id="UP000694564">
    <property type="component" value="Chromosome 7"/>
</dbReference>
<accession>A0A8D2D7Z2</accession>
<keyword evidence="5 12" id="KW-0812">Transmembrane</keyword>
<evidence type="ECO:0000256" key="1">
    <source>
        <dbReference type="ARBA" id="ARBA00004651"/>
    </source>
</evidence>
<sequence length="295" mass="33730">KNWGTIFMFAIGLGIVGNIFVLVNYMCLFRSTMKSVQLLLIHLAFTNTITLVTKGITRTISIFVLINLMDTAGCKILIYLSRVARGLSISTTSLLTVVQAVTISPRTSRWRWMEPRSAWHILPLLLFFWVLNSLISMNLPFYIKHISSLNTSNISKNNNYSKCYFESGNRIIRWIFIVLMVLRDAVFQGVMGWASGYMVFLLHKHHQQVLYLQTSKLLYRTPPEMKAAQSVLLLMLCFLFFYWADCFISLYLTSSLGTDSIANGLHEFLTIGHAIVSPFLQIHRDGHFNIRAPST</sequence>
<dbReference type="GO" id="GO:0019236">
    <property type="term" value="P:response to pheromone"/>
    <property type="evidence" value="ECO:0007669"/>
    <property type="project" value="UniProtKB-KW"/>
</dbReference>
<name>A0A8D2D7Z2_SCIVU</name>
<feature type="transmembrane region" description="Helical" evidence="12">
    <location>
        <begin position="117"/>
        <end position="135"/>
    </location>
</feature>
<dbReference type="OrthoDB" id="9623738at2759"/>
<dbReference type="Pfam" id="PF03402">
    <property type="entry name" value="V1R"/>
    <property type="match status" value="1"/>
</dbReference>
<evidence type="ECO:0000256" key="10">
    <source>
        <dbReference type="ARBA" id="ARBA00023170"/>
    </source>
</evidence>
<evidence type="ECO:0000256" key="5">
    <source>
        <dbReference type="ARBA" id="ARBA00022692"/>
    </source>
</evidence>
<dbReference type="InterPro" id="IPR017452">
    <property type="entry name" value="GPCR_Rhodpsn_7TM"/>
</dbReference>
<reference evidence="14" key="2">
    <citation type="submission" date="2025-09" db="UniProtKB">
        <authorList>
            <consortium name="Ensembl"/>
        </authorList>
    </citation>
    <scope>IDENTIFICATION</scope>
</reference>
<keyword evidence="9" id="KW-1015">Disulfide bond</keyword>
<keyword evidence="3 12" id="KW-1003">Cell membrane</keyword>
<dbReference type="Ensembl" id="ENSSVLT00005023188.1">
    <property type="protein sequence ID" value="ENSSVLP00005020803.1"/>
    <property type="gene ID" value="ENSSVLG00005016620.1"/>
</dbReference>
<proteinExistence type="inferred from homology"/>
<evidence type="ECO:0000256" key="8">
    <source>
        <dbReference type="ARBA" id="ARBA00023136"/>
    </source>
</evidence>
<dbReference type="InterPro" id="IPR004072">
    <property type="entry name" value="Vmron_rcpt_1"/>
</dbReference>
<dbReference type="AlphaFoldDB" id="A0A8D2D7Z2"/>
<organism evidence="14 15">
    <name type="scientific">Sciurus vulgaris</name>
    <name type="common">Eurasian red squirrel</name>
    <dbReference type="NCBI Taxonomy" id="55149"/>
    <lineage>
        <taxon>Eukaryota</taxon>
        <taxon>Metazoa</taxon>
        <taxon>Chordata</taxon>
        <taxon>Craniata</taxon>
        <taxon>Vertebrata</taxon>
        <taxon>Euteleostomi</taxon>
        <taxon>Mammalia</taxon>
        <taxon>Eutheria</taxon>
        <taxon>Euarchontoglires</taxon>
        <taxon>Glires</taxon>
        <taxon>Rodentia</taxon>
        <taxon>Sciuromorpha</taxon>
        <taxon>Sciuridae</taxon>
        <taxon>Sciurinae</taxon>
        <taxon>Sciurini</taxon>
        <taxon>Sciurus</taxon>
    </lineage>
</organism>
<evidence type="ECO:0000256" key="11">
    <source>
        <dbReference type="ARBA" id="ARBA00023224"/>
    </source>
</evidence>
<evidence type="ECO:0000256" key="9">
    <source>
        <dbReference type="ARBA" id="ARBA00023157"/>
    </source>
</evidence>
<feature type="transmembrane region" description="Helical" evidence="12">
    <location>
        <begin position="87"/>
        <end position="105"/>
    </location>
</feature>
<keyword evidence="15" id="KW-1185">Reference proteome</keyword>
<keyword evidence="6 12" id="KW-1133">Transmembrane helix</keyword>
<evidence type="ECO:0000259" key="13">
    <source>
        <dbReference type="PROSITE" id="PS50262"/>
    </source>
</evidence>
<dbReference type="SUPFAM" id="SSF81321">
    <property type="entry name" value="Family A G protein-coupled receptor-like"/>
    <property type="match status" value="1"/>
</dbReference>
<keyword evidence="4 12" id="KW-0589">Pheromone response</keyword>